<accession>A0AAW1WJU7</accession>
<evidence type="ECO:0000313" key="1">
    <source>
        <dbReference type="EMBL" id="KAK9923597.1"/>
    </source>
</evidence>
<protein>
    <submittedName>
        <fullName evidence="1">Uncharacterized protein</fullName>
    </submittedName>
</protein>
<keyword evidence="2" id="KW-1185">Reference proteome</keyword>
<reference evidence="1 2" key="1">
    <citation type="journal article" date="2023" name="G3 (Bethesda)">
        <title>A chromosome-length genome assembly and annotation of blackberry (Rubus argutus, cv. 'Hillquist').</title>
        <authorList>
            <person name="Bruna T."/>
            <person name="Aryal R."/>
            <person name="Dudchenko O."/>
            <person name="Sargent D.J."/>
            <person name="Mead D."/>
            <person name="Buti M."/>
            <person name="Cavallini A."/>
            <person name="Hytonen T."/>
            <person name="Andres J."/>
            <person name="Pham M."/>
            <person name="Weisz D."/>
            <person name="Mascagni F."/>
            <person name="Usai G."/>
            <person name="Natali L."/>
            <person name="Bassil N."/>
            <person name="Fernandez G.E."/>
            <person name="Lomsadze A."/>
            <person name="Armour M."/>
            <person name="Olukolu B."/>
            <person name="Poorten T."/>
            <person name="Britton C."/>
            <person name="Davik J."/>
            <person name="Ashrafi H."/>
            <person name="Aiden E.L."/>
            <person name="Borodovsky M."/>
            <person name="Worthington M."/>
        </authorList>
    </citation>
    <scope>NUCLEOTIDE SEQUENCE [LARGE SCALE GENOMIC DNA]</scope>
    <source>
        <strain evidence="1">PI 553951</strain>
    </source>
</reference>
<dbReference type="Proteomes" id="UP001457282">
    <property type="component" value="Unassembled WGS sequence"/>
</dbReference>
<evidence type="ECO:0000313" key="2">
    <source>
        <dbReference type="Proteomes" id="UP001457282"/>
    </source>
</evidence>
<dbReference type="EMBL" id="JBEDUW010000006">
    <property type="protein sequence ID" value="KAK9923597.1"/>
    <property type="molecule type" value="Genomic_DNA"/>
</dbReference>
<gene>
    <name evidence="1" type="ORF">M0R45_032006</name>
</gene>
<comment type="caution">
    <text evidence="1">The sequence shown here is derived from an EMBL/GenBank/DDBJ whole genome shotgun (WGS) entry which is preliminary data.</text>
</comment>
<dbReference type="AlphaFoldDB" id="A0AAW1WJU7"/>
<organism evidence="1 2">
    <name type="scientific">Rubus argutus</name>
    <name type="common">Southern blackberry</name>
    <dbReference type="NCBI Taxonomy" id="59490"/>
    <lineage>
        <taxon>Eukaryota</taxon>
        <taxon>Viridiplantae</taxon>
        <taxon>Streptophyta</taxon>
        <taxon>Embryophyta</taxon>
        <taxon>Tracheophyta</taxon>
        <taxon>Spermatophyta</taxon>
        <taxon>Magnoliopsida</taxon>
        <taxon>eudicotyledons</taxon>
        <taxon>Gunneridae</taxon>
        <taxon>Pentapetalae</taxon>
        <taxon>rosids</taxon>
        <taxon>fabids</taxon>
        <taxon>Rosales</taxon>
        <taxon>Rosaceae</taxon>
        <taxon>Rosoideae</taxon>
        <taxon>Rosoideae incertae sedis</taxon>
        <taxon>Rubus</taxon>
    </lineage>
</organism>
<sequence>MKPLQLPRLLPGWPRSPEYTSFVHLGGRKVGLVLKSSRPAYSTPVPLFDKVHIFLITFEYELITTEDALDVKTRLLTTRCLEFDPDNRWEEKRSAAQFAKPIGAYVL</sequence>
<proteinExistence type="predicted"/>
<name>A0AAW1WJU7_RUBAR</name>